<comment type="similarity">
    <text evidence="8">Belongs to the AP2/ERF transcription factor family. ERF subfamily.</text>
</comment>
<feature type="compositionally biased region" description="Low complexity" evidence="9">
    <location>
        <begin position="74"/>
        <end position="87"/>
    </location>
</feature>
<dbReference type="Gene3D" id="3.30.730.10">
    <property type="entry name" value="AP2/ERF domain"/>
    <property type="match status" value="1"/>
</dbReference>
<dbReference type="InterPro" id="IPR001471">
    <property type="entry name" value="AP2/ERF_dom"/>
</dbReference>
<keyword evidence="4" id="KW-0238">DNA-binding</keyword>
<evidence type="ECO:0000256" key="9">
    <source>
        <dbReference type="SAM" id="MobiDB-lite"/>
    </source>
</evidence>
<keyword evidence="7" id="KW-0539">Nucleus</keyword>
<dbReference type="GO" id="GO:0009873">
    <property type="term" value="P:ethylene-activated signaling pathway"/>
    <property type="evidence" value="ECO:0007669"/>
    <property type="project" value="UniProtKB-KW"/>
</dbReference>
<keyword evidence="3" id="KW-0805">Transcription regulation</keyword>
<comment type="subcellular location">
    <subcellularLocation>
        <location evidence="1">Nucleus</location>
    </subcellularLocation>
</comment>
<evidence type="ECO:0000256" key="3">
    <source>
        <dbReference type="ARBA" id="ARBA00023015"/>
    </source>
</evidence>
<evidence type="ECO:0000256" key="4">
    <source>
        <dbReference type="ARBA" id="ARBA00023125"/>
    </source>
</evidence>
<reference evidence="11" key="1">
    <citation type="submission" date="2022-02" db="EMBL/GenBank/DDBJ databases">
        <authorList>
            <person name="Henning P.M."/>
            <person name="McCubbin A.G."/>
            <person name="Shore J.S."/>
        </authorList>
    </citation>
    <scope>NUCLEOTIDE SEQUENCE</scope>
    <source>
        <strain evidence="11">F60SS</strain>
        <tissue evidence="11">Leaves</tissue>
    </source>
</reference>
<evidence type="ECO:0000256" key="7">
    <source>
        <dbReference type="ARBA" id="ARBA00023242"/>
    </source>
</evidence>
<keyword evidence="2" id="KW-0936">Ethylene signaling pathway</keyword>
<evidence type="ECO:0000256" key="1">
    <source>
        <dbReference type="ARBA" id="ARBA00004123"/>
    </source>
</evidence>
<dbReference type="OrthoDB" id="785956at2759"/>
<dbReference type="GO" id="GO:0005634">
    <property type="term" value="C:nucleus"/>
    <property type="evidence" value="ECO:0007669"/>
    <property type="project" value="UniProtKB-SubCell"/>
</dbReference>
<keyword evidence="6" id="KW-0804">Transcription</keyword>
<evidence type="ECO:0000256" key="8">
    <source>
        <dbReference type="ARBA" id="ARBA00024343"/>
    </source>
</evidence>
<dbReference type="AlphaFoldDB" id="A0A9Q0GIL5"/>
<dbReference type="PROSITE" id="PS51032">
    <property type="entry name" value="AP2_ERF"/>
    <property type="match status" value="1"/>
</dbReference>
<dbReference type="GO" id="GO:0000976">
    <property type="term" value="F:transcription cis-regulatory region binding"/>
    <property type="evidence" value="ECO:0007669"/>
    <property type="project" value="UniProtKB-ARBA"/>
</dbReference>
<organism evidence="11 12">
    <name type="scientific">Turnera subulata</name>
    <dbReference type="NCBI Taxonomy" id="218843"/>
    <lineage>
        <taxon>Eukaryota</taxon>
        <taxon>Viridiplantae</taxon>
        <taxon>Streptophyta</taxon>
        <taxon>Embryophyta</taxon>
        <taxon>Tracheophyta</taxon>
        <taxon>Spermatophyta</taxon>
        <taxon>Magnoliopsida</taxon>
        <taxon>eudicotyledons</taxon>
        <taxon>Gunneridae</taxon>
        <taxon>Pentapetalae</taxon>
        <taxon>rosids</taxon>
        <taxon>fabids</taxon>
        <taxon>Malpighiales</taxon>
        <taxon>Passifloraceae</taxon>
        <taxon>Turnera</taxon>
    </lineage>
</organism>
<evidence type="ECO:0000313" key="11">
    <source>
        <dbReference type="EMBL" id="KAJ4849502.1"/>
    </source>
</evidence>
<name>A0A9Q0GIL5_9ROSI</name>
<feature type="compositionally biased region" description="Polar residues" evidence="9">
    <location>
        <begin position="93"/>
        <end position="107"/>
    </location>
</feature>
<evidence type="ECO:0000313" key="12">
    <source>
        <dbReference type="Proteomes" id="UP001141552"/>
    </source>
</evidence>
<feature type="compositionally biased region" description="Basic and acidic residues" evidence="9">
    <location>
        <begin position="62"/>
        <end position="71"/>
    </location>
</feature>
<reference evidence="11" key="2">
    <citation type="journal article" date="2023" name="Plants (Basel)">
        <title>Annotation of the Turnera subulata (Passifloraceae) Draft Genome Reveals the S-Locus Evolved after the Divergence of Turneroideae from Passifloroideae in a Stepwise Manner.</title>
        <authorList>
            <person name="Henning P.M."/>
            <person name="Roalson E.H."/>
            <person name="Mir W."/>
            <person name="McCubbin A.G."/>
            <person name="Shore J.S."/>
        </authorList>
    </citation>
    <scope>NUCLEOTIDE SEQUENCE</scope>
    <source>
        <strain evidence="11">F60SS</strain>
    </source>
</reference>
<keyword evidence="12" id="KW-1185">Reference proteome</keyword>
<dbReference type="InterPro" id="IPR051758">
    <property type="entry name" value="ERF/AP2-like"/>
</dbReference>
<feature type="domain" description="AP2/ERF" evidence="10">
    <location>
        <begin position="1"/>
        <end position="35"/>
    </location>
</feature>
<dbReference type="PANTHER" id="PTHR31657:SF20">
    <property type="entry name" value="ETHYLENE-RESPONSIVE TRANSCRIPTION FACTOR ERF061"/>
    <property type="match status" value="1"/>
</dbReference>
<accession>A0A9Q0GIL5</accession>
<evidence type="ECO:0000256" key="5">
    <source>
        <dbReference type="ARBA" id="ARBA00023159"/>
    </source>
</evidence>
<dbReference type="Proteomes" id="UP001141552">
    <property type="component" value="Unassembled WGS sequence"/>
</dbReference>
<evidence type="ECO:0000256" key="6">
    <source>
        <dbReference type="ARBA" id="ARBA00023163"/>
    </source>
</evidence>
<gene>
    <name evidence="11" type="ORF">Tsubulata_005814</name>
</gene>
<sequence>MRVWLGTYDTAEAAAYSYDRAAYKLRGELESVRTSVDAKIQAICQKMKRERAKKIAAKKSSKPTESEKVVKADSNSSSSPATSSSLSPFVFGDNTNLGSELASSPTVSEDGLWRCENSPPSVSTTDCPLMLPEDMEFEGCSLARMPSYDPELTWEVLAN</sequence>
<protein>
    <recommendedName>
        <fullName evidence="10">AP2/ERF domain-containing protein</fullName>
    </recommendedName>
</protein>
<feature type="region of interest" description="Disordered" evidence="9">
    <location>
        <begin position="54"/>
        <end position="127"/>
    </location>
</feature>
<comment type="caution">
    <text evidence="11">The sequence shown here is derived from an EMBL/GenBank/DDBJ whole genome shotgun (WGS) entry which is preliminary data.</text>
</comment>
<proteinExistence type="inferred from homology"/>
<dbReference type="SUPFAM" id="SSF54171">
    <property type="entry name" value="DNA-binding domain"/>
    <property type="match status" value="1"/>
</dbReference>
<keyword evidence="5" id="KW-0010">Activator</keyword>
<dbReference type="InterPro" id="IPR016177">
    <property type="entry name" value="DNA-bd_dom_sf"/>
</dbReference>
<dbReference type="InterPro" id="IPR036955">
    <property type="entry name" value="AP2/ERF_dom_sf"/>
</dbReference>
<dbReference type="GO" id="GO:0003700">
    <property type="term" value="F:DNA-binding transcription factor activity"/>
    <property type="evidence" value="ECO:0007669"/>
    <property type="project" value="InterPro"/>
</dbReference>
<evidence type="ECO:0000259" key="10">
    <source>
        <dbReference type="PROSITE" id="PS51032"/>
    </source>
</evidence>
<evidence type="ECO:0000256" key="2">
    <source>
        <dbReference type="ARBA" id="ARBA00022745"/>
    </source>
</evidence>
<dbReference type="PANTHER" id="PTHR31657">
    <property type="entry name" value="ETHYLENE-RESPONSIVE TRANSCRIPTION FACTOR ERF061"/>
    <property type="match status" value="1"/>
</dbReference>
<dbReference type="EMBL" id="JAKUCV010000587">
    <property type="protein sequence ID" value="KAJ4849502.1"/>
    <property type="molecule type" value="Genomic_DNA"/>
</dbReference>